<evidence type="ECO:0000256" key="4">
    <source>
        <dbReference type="ARBA" id="ARBA00023143"/>
    </source>
</evidence>
<comment type="similarity">
    <text evidence="2 6">Belongs to the flagella basal body rod proteins family.</text>
</comment>
<keyword evidence="8" id="KW-0282">Flagellum</keyword>
<dbReference type="PIRSF" id="PIRSF002889">
    <property type="entry name" value="Rod_FlgB"/>
    <property type="match status" value="1"/>
</dbReference>
<evidence type="ECO:0000256" key="6">
    <source>
        <dbReference type="PIRNR" id="PIRNR002889"/>
    </source>
</evidence>
<evidence type="ECO:0000256" key="2">
    <source>
        <dbReference type="ARBA" id="ARBA00009677"/>
    </source>
</evidence>
<organism evidence="8 9">
    <name type="scientific">Ancylomarina salipaludis</name>
    <dbReference type="NCBI Taxonomy" id="2501299"/>
    <lineage>
        <taxon>Bacteria</taxon>
        <taxon>Pseudomonadati</taxon>
        <taxon>Bacteroidota</taxon>
        <taxon>Bacteroidia</taxon>
        <taxon>Marinilabiliales</taxon>
        <taxon>Marinifilaceae</taxon>
        <taxon>Ancylomarina</taxon>
    </lineage>
</organism>
<dbReference type="InterPro" id="IPR006300">
    <property type="entry name" value="FlgB"/>
</dbReference>
<dbReference type="GO" id="GO:0071973">
    <property type="term" value="P:bacterial-type flagellum-dependent cell motility"/>
    <property type="evidence" value="ECO:0007669"/>
    <property type="project" value="InterPro"/>
</dbReference>
<keyword evidence="8" id="KW-0966">Cell projection</keyword>
<sequence length="130" mass="14187">MDLGRLGFFKVAEQRLGWLDRRQDVLAQNIANANTPGYAARDLAPFAKVLARNTGPGLVRTSAQHIVPASAGAHAARPERLAQERTHDGNAVQIEDQVARVAETESQHELTVGLYRKYMGLFRIALGRGG</sequence>
<name>A0A4Q1JIH8_9BACT</name>
<comment type="caution">
    <text evidence="8">The sequence shown here is derived from an EMBL/GenBank/DDBJ whole genome shotgun (WGS) entry which is preliminary data.</text>
</comment>
<dbReference type="Proteomes" id="UP000289703">
    <property type="component" value="Unassembled WGS sequence"/>
</dbReference>
<evidence type="ECO:0000313" key="9">
    <source>
        <dbReference type="Proteomes" id="UP000289703"/>
    </source>
</evidence>
<dbReference type="AlphaFoldDB" id="A0A4Q1JIH8"/>
<dbReference type="Pfam" id="PF00460">
    <property type="entry name" value="Flg_bb_rod"/>
    <property type="match status" value="1"/>
</dbReference>
<dbReference type="GO" id="GO:0030694">
    <property type="term" value="C:bacterial-type flagellum basal body, rod"/>
    <property type="evidence" value="ECO:0007669"/>
    <property type="project" value="InterPro"/>
</dbReference>
<evidence type="ECO:0000313" key="8">
    <source>
        <dbReference type="EMBL" id="RXQ86893.1"/>
    </source>
</evidence>
<dbReference type="EMBL" id="SAXA01000045">
    <property type="protein sequence ID" value="RXQ86893.1"/>
    <property type="molecule type" value="Genomic_DNA"/>
</dbReference>
<keyword evidence="9" id="KW-1185">Reference proteome</keyword>
<keyword evidence="8" id="KW-0969">Cilium</keyword>
<comment type="subcellular location">
    <subcellularLocation>
        <location evidence="1 6">Bacterial flagellum basal body</location>
    </subcellularLocation>
</comment>
<evidence type="ECO:0000256" key="1">
    <source>
        <dbReference type="ARBA" id="ARBA00004117"/>
    </source>
</evidence>
<comment type="function">
    <text evidence="5 6">Structural component of flagellum, the bacterial motility apparatus. Part of the rod structure of flagellar basal body.</text>
</comment>
<evidence type="ECO:0000256" key="3">
    <source>
        <dbReference type="ARBA" id="ARBA00014376"/>
    </source>
</evidence>
<keyword evidence="4 6" id="KW-0975">Bacterial flagellum</keyword>
<feature type="domain" description="Flagellar basal body rod protein N-terminal" evidence="7">
    <location>
        <begin position="11"/>
        <end position="38"/>
    </location>
</feature>
<reference evidence="8 9" key="1">
    <citation type="submission" date="2019-01" db="EMBL/GenBank/DDBJ databases">
        <title>Ancylomarina salipaludis sp. nov., isolated from a salt marsh.</title>
        <authorList>
            <person name="Yoon J.-H."/>
        </authorList>
    </citation>
    <scope>NUCLEOTIDE SEQUENCE [LARGE SCALE GENOMIC DNA]</scope>
    <source>
        <strain evidence="8 9">SHSM-M15</strain>
    </source>
</reference>
<dbReference type="OrthoDB" id="1495229at2"/>
<proteinExistence type="inferred from homology"/>
<comment type="subunit">
    <text evidence="6">The basal body constitutes a major portion of the flagellar organelle and consists of a number of rings mounted on a central rod.</text>
</comment>
<gene>
    <name evidence="8" type="ORF">EO244_16805</name>
</gene>
<evidence type="ECO:0000259" key="7">
    <source>
        <dbReference type="Pfam" id="PF00460"/>
    </source>
</evidence>
<evidence type="ECO:0000256" key="5">
    <source>
        <dbReference type="ARBA" id="ARBA00024934"/>
    </source>
</evidence>
<protein>
    <recommendedName>
        <fullName evidence="3 6">Flagellar basal body rod protein FlgB</fullName>
    </recommendedName>
</protein>
<dbReference type="InterPro" id="IPR001444">
    <property type="entry name" value="Flag_bb_rod_N"/>
</dbReference>
<accession>A0A4Q1JIH8</accession>